<dbReference type="PANTHER" id="PTHR40080">
    <property type="entry name" value="LMO1763 PROTEIN"/>
    <property type="match status" value="1"/>
</dbReference>
<dbReference type="AlphaFoldDB" id="A0A364LIZ1"/>
<dbReference type="Pfam" id="PF01371">
    <property type="entry name" value="Trp_repressor"/>
    <property type="match status" value="1"/>
</dbReference>
<dbReference type="GO" id="GO:0043565">
    <property type="term" value="F:sequence-specific DNA binding"/>
    <property type="evidence" value="ECO:0007669"/>
    <property type="project" value="InterPro"/>
</dbReference>
<comment type="caution">
    <text evidence="1">The sequence shown here is derived from an EMBL/GenBank/DDBJ whole genome shotgun (WGS) entry which is preliminary data.</text>
</comment>
<dbReference type="PIRSF" id="PIRSF012508">
    <property type="entry name" value="YerC"/>
    <property type="match status" value="1"/>
</dbReference>
<dbReference type="InterPro" id="IPR000831">
    <property type="entry name" value="Trp_repress"/>
</dbReference>
<dbReference type="RefSeq" id="WP_112219757.1">
    <property type="nucleotide sequence ID" value="NZ_MVJN01000006.1"/>
</dbReference>
<dbReference type="PANTHER" id="PTHR40080:SF1">
    <property type="entry name" value="TRPR-LIKE PROTEIN YERC_YECD"/>
    <property type="match status" value="1"/>
</dbReference>
<dbReference type="NCBIfam" id="TIGR02531">
    <property type="entry name" value="yecD_yerC"/>
    <property type="match status" value="1"/>
</dbReference>
<protein>
    <submittedName>
        <fullName evidence="1">Transposase</fullName>
    </submittedName>
</protein>
<proteinExistence type="predicted"/>
<organism evidence="1 2">
    <name type="scientific">Legionella quinlivanii</name>
    <dbReference type="NCBI Taxonomy" id="45073"/>
    <lineage>
        <taxon>Bacteria</taxon>
        <taxon>Pseudomonadati</taxon>
        <taxon>Pseudomonadota</taxon>
        <taxon>Gammaproteobacteria</taxon>
        <taxon>Legionellales</taxon>
        <taxon>Legionellaceae</taxon>
        <taxon>Legionella</taxon>
    </lineage>
</organism>
<dbReference type="InterPro" id="IPR010921">
    <property type="entry name" value="Trp_repressor/repl_initiator"/>
</dbReference>
<gene>
    <name evidence="1" type="ORF">B1207_09660</name>
</gene>
<sequence length="97" mass="10853">MKSHNHSKRSNNHLMKAICSLKNEDEATAFFNDLCTPAELEAMADRWEVVPLLRKGLSYRTIHEQTGVSVTTITRVARCLSMGSGGYTLIAERLDQS</sequence>
<dbReference type="Gene3D" id="1.10.1270.10">
    <property type="entry name" value="TrpR-like"/>
    <property type="match status" value="1"/>
</dbReference>
<evidence type="ECO:0000313" key="1">
    <source>
        <dbReference type="EMBL" id="RAP36393.1"/>
    </source>
</evidence>
<dbReference type="GO" id="GO:0003700">
    <property type="term" value="F:DNA-binding transcription factor activity"/>
    <property type="evidence" value="ECO:0007669"/>
    <property type="project" value="InterPro"/>
</dbReference>
<dbReference type="SUPFAM" id="SSF48295">
    <property type="entry name" value="TrpR-like"/>
    <property type="match status" value="1"/>
</dbReference>
<evidence type="ECO:0000313" key="2">
    <source>
        <dbReference type="Proteomes" id="UP000249458"/>
    </source>
</evidence>
<dbReference type="InterPro" id="IPR038116">
    <property type="entry name" value="TrpR-like_sf"/>
</dbReference>
<dbReference type="InterPro" id="IPR013368">
    <property type="entry name" value="YecD_YerC"/>
</dbReference>
<accession>A0A364LIZ1</accession>
<name>A0A364LIZ1_9GAMM</name>
<dbReference type="EMBL" id="MVJN01000006">
    <property type="protein sequence ID" value="RAP36393.1"/>
    <property type="molecule type" value="Genomic_DNA"/>
</dbReference>
<reference evidence="1 2" key="1">
    <citation type="submission" date="2017-02" db="EMBL/GenBank/DDBJ databases">
        <title>Legionella quilivanii strain from human: case report and whole genome sequencing analysis.</title>
        <authorList>
            <person name="Lalancette C."/>
            <person name="Leduc J.-M."/>
            <person name="Levesque S."/>
            <person name="Fournier E."/>
            <person name="Saoud J."/>
            <person name="Faucher S.P."/>
            <person name="Bernard K."/>
            <person name="Martineau C."/>
            <person name="Longtin J."/>
        </authorList>
    </citation>
    <scope>NUCLEOTIDE SEQUENCE [LARGE SCALE GENOMIC DNA]</scope>
    <source>
        <strain evidence="1 2">ID143958</strain>
    </source>
</reference>
<dbReference type="Proteomes" id="UP000249458">
    <property type="component" value="Unassembled WGS sequence"/>
</dbReference>